<evidence type="ECO:0000256" key="2">
    <source>
        <dbReference type="PROSITE-ProRule" id="PRU00504"/>
    </source>
</evidence>
<organism evidence="5 6">
    <name type="scientific">Rotaria socialis</name>
    <dbReference type="NCBI Taxonomy" id="392032"/>
    <lineage>
        <taxon>Eukaryota</taxon>
        <taxon>Metazoa</taxon>
        <taxon>Spiralia</taxon>
        <taxon>Gnathifera</taxon>
        <taxon>Rotifera</taxon>
        <taxon>Eurotatoria</taxon>
        <taxon>Bdelloidea</taxon>
        <taxon>Philodinida</taxon>
        <taxon>Philodinidae</taxon>
        <taxon>Rotaria</taxon>
    </lineage>
</organism>
<keyword evidence="3" id="KW-0812">Transmembrane</keyword>
<dbReference type="CDD" id="cd05819">
    <property type="entry name" value="NHL"/>
    <property type="match status" value="1"/>
</dbReference>
<keyword evidence="3" id="KW-1133">Transmembrane helix</keyword>
<dbReference type="EMBL" id="CAJNYV010004006">
    <property type="protein sequence ID" value="CAF3630383.1"/>
    <property type="molecule type" value="Genomic_DNA"/>
</dbReference>
<evidence type="ECO:0000256" key="3">
    <source>
        <dbReference type="SAM" id="Phobius"/>
    </source>
</evidence>
<dbReference type="PROSITE" id="PS51125">
    <property type="entry name" value="NHL"/>
    <property type="match status" value="3"/>
</dbReference>
<dbReference type="AlphaFoldDB" id="A0A820V117"/>
<keyword evidence="3" id="KW-0472">Membrane</keyword>
<dbReference type="Proteomes" id="UP000663838">
    <property type="component" value="Unassembled WGS sequence"/>
</dbReference>
<protein>
    <recommendedName>
        <fullName evidence="7">NHL repeat containing protein</fullName>
    </recommendedName>
</protein>
<dbReference type="Pfam" id="PF01436">
    <property type="entry name" value="NHL"/>
    <property type="match status" value="3"/>
</dbReference>
<dbReference type="EMBL" id="CAJOBS010000093">
    <property type="protein sequence ID" value="CAF4493593.1"/>
    <property type="molecule type" value="Genomic_DNA"/>
</dbReference>
<dbReference type="InterPro" id="IPR001258">
    <property type="entry name" value="NHL_repeat"/>
</dbReference>
<evidence type="ECO:0008006" key="7">
    <source>
        <dbReference type="Google" id="ProtNLM"/>
    </source>
</evidence>
<dbReference type="PANTHER" id="PTHR24104:SF25">
    <property type="entry name" value="PROTEIN LIN-41"/>
    <property type="match status" value="1"/>
</dbReference>
<evidence type="ECO:0000313" key="5">
    <source>
        <dbReference type="EMBL" id="CAF4493593.1"/>
    </source>
</evidence>
<dbReference type="PANTHER" id="PTHR24104">
    <property type="entry name" value="E3 UBIQUITIN-PROTEIN LIGASE NHLRC1-RELATED"/>
    <property type="match status" value="1"/>
</dbReference>
<feature type="repeat" description="NHL" evidence="2">
    <location>
        <begin position="178"/>
        <end position="208"/>
    </location>
</feature>
<dbReference type="InterPro" id="IPR011042">
    <property type="entry name" value="6-blade_b-propeller_TolB-like"/>
</dbReference>
<keyword evidence="1" id="KW-0677">Repeat</keyword>
<dbReference type="SUPFAM" id="SSF101898">
    <property type="entry name" value="NHL repeat"/>
    <property type="match status" value="1"/>
</dbReference>
<name>A0A820V117_9BILA</name>
<evidence type="ECO:0000313" key="6">
    <source>
        <dbReference type="Proteomes" id="UP000663838"/>
    </source>
</evidence>
<feature type="transmembrane region" description="Helical" evidence="3">
    <location>
        <begin position="65"/>
        <end position="87"/>
    </location>
</feature>
<dbReference type="InterPro" id="IPR050952">
    <property type="entry name" value="TRIM-NHL_E3_ligases"/>
</dbReference>
<accession>A0A820V117</accession>
<evidence type="ECO:0000313" key="4">
    <source>
        <dbReference type="EMBL" id="CAF3630383.1"/>
    </source>
</evidence>
<evidence type="ECO:0000256" key="1">
    <source>
        <dbReference type="ARBA" id="ARBA00022737"/>
    </source>
</evidence>
<dbReference type="GO" id="GO:0008270">
    <property type="term" value="F:zinc ion binding"/>
    <property type="evidence" value="ECO:0007669"/>
    <property type="project" value="UniProtKB-KW"/>
</dbReference>
<sequence>MATRHPSTARELRNMTPSFIRSIKSGLKTKLNRVLPSNSSQPSNILSEKLQRKIVKQKLFHLRTWYLFCGAGWVVILLSSLAAIGVFSQIRTMASTSTTTTATATTIILSFGWNSTGTTVVSDASGGPTALAIDSSNALYVAETSLNRIQKYVIGSSNTSTTVAGQTNGASGNTSAFLNYPIGVAVDSNDNVYALDKYNNRIQLWNSGASNGVTVAGFNGSGNALNQLIFPYCFMRDPNTGTLYISNNGNNRVVQYLLNASSASPSGVYFESSSNNLVIANFLGHNTVHWKLGASNWALIAGTTGVSGSSSTTLNNPMGLTLDPYGNIYVADQSNNRIQFFSNNSNGITIAGTGTTGNSATTLNGPSAVALDSQLNLYVADAGNQRIQKFSRS</sequence>
<reference evidence="5" key="1">
    <citation type="submission" date="2021-02" db="EMBL/GenBank/DDBJ databases">
        <authorList>
            <person name="Nowell W R."/>
        </authorList>
    </citation>
    <scope>NUCLEOTIDE SEQUENCE</scope>
</reference>
<comment type="caution">
    <text evidence="5">The sequence shown here is derived from an EMBL/GenBank/DDBJ whole genome shotgun (WGS) entry which is preliminary data.</text>
</comment>
<dbReference type="Proteomes" id="UP000663865">
    <property type="component" value="Unassembled WGS sequence"/>
</dbReference>
<feature type="repeat" description="NHL" evidence="2">
    <location>
        <begin position="301"/>
        <end position="344"/>
    </location>
</feature>
<dbReference type="Gene3D" id="2.120.10.30">
    <property type="entry name" value="TolB, C-terminal domain"/>
    <property type="match status" value="2"/>
</dbReference>
<gene>
    <name evidence="4" type="ORF">KIK155_LOCUS22381</name>
    <name evidence="5" type="ORF">TOA249_LOCUS2826</name>
</gene>
<feature type="repeat" description="NHL" evidence="2">
    <location>
        <begin position="354"/>
        <end position="393"/>
    </location>
</feature>
<proteinExistence type="predicted"/>